<keyword evidence="5 10" id="KW-0812">Transmembrane</keyword>
<evidence type="ECO:0000256" key="9">
    <source>
        <dbReference type="ARBA" id="ARBA00023136"/>
    </source>
</evidence>
<evidence type="ECO:0000313" key="11">
    <source>
        <dbReference type="EMBL" id="ODV76809.1"/>
    </source>
</evidence>
<keyword evidence="8" id="KW-0333">Golgi apparatus</keyword>
<dbReference type="GeneID" id="30985214"/>
<keyword evidence="9 10" id="KW-0472">Membrane</keyword>
<evidence type="ECO:0000256" key="5">
    <source>
        <dbReference type="ARBA" id="ARBA00022692"/>
    </source>
</evidence>
<keyword evidence="7 10" id="KW-1133">Transmembrane helix</keyword>
<protein>
    <submittedName>
        <fullName evidence="11">Glycosyltransferase family 71 protein</fullName>
    </submittedName>
</protein>
<dbReference type="PANTHER" id="PTHR31646">
    <property type="entry name" value="ALPHA-1,2-MANNOSYLTRANSFERASE MNN2"/>
    <property type="match status" value="1"/>
</dbReference>
<evidence type="ECO:0000256" key="8">
    <source>
        <dbReference type="ARBA" id="ARBA00023034"/>
    </source>
</evidence>
<comment type="subcellular location">
    <subcellularLocation>
        <location evidence="1">Golgi apparatus membrane</location>
        <topology evidence="1">Single-pass type II membrane protein</topology>
    </subcellularLocation>
</comment>
<keyword evidence="12" id="KW-1185">Reference proteome</keyword>
<dbReference type="OrthoDB" id="430354at2759"/>
<feature type="transmembrane region" description="Helical" evidence="10">
    <location>
        <begin position="12"/>
        <end position="31"/>
    </location>
</feature>
<evidence type="ECO:0000313" key="12">
    <source>
        <dbReference type="Proteomes" id="UP000094285"/>
    </source>
</evidence>
<evidence type="ECO:0000256" key="3">
    <source>
        <dbReference type="ARBA" id="ARBA00009105"/>
    </source>
</evidence>
<evidence type="ECO:0000256" key="6">
    <source>
        <dbReference type="ARBA" id="ARBA00022968"/>
    </source>
</evidence>
<evidence type="ECO:0000256" key="4">
    <source>
        <dbReference type="ARBA" id="ARBA00022679"/>
    </source>
</evidence>
<dbReference type="PANTHER" id="PTHR31646:SF1">
    <property type="entry name" value="ALPHA-1,2-MANNOSYLTRANSFERASE MNN2"/>
    <property type="match status" value="1"/>
</dbReference>
<dbReference type="SUPFAM" id="SSF53448">
    <property type="entry name" value="Nucleotide-diphospho-sugar transferases"/>
    <property type="match status" value="1"/>
</dbReference>
<dbReference type="InterPro" id="IPR022751">
    <property type="entry name" value="Alpha_mannosyltransferase"/>
</dbReference>
<comment type="similarity">
    <text evidence="3">Belongs to the MNN1/MNT family.</text>
</comment>
<gene>
    <name evidence="11" type="ORF">CANTADRAFT_72065</name>
</gene>
<organism evidence="11 12">
    <name type="scientific">Suhomyces tanzawaensis NRRL Y-17324</name>
    <dbReference type="NCBI Taxonomy" id="984487"/>
    <lineage>
        <taxon>Eukaryota</taxon>
        <taxon>Fungi</taxon>
        <taxon>Dikarya</taxon>
        <taxon>Ascomycota</taxon>
        <taxon>Saccharomycotina</taxon>
        <taxon>Pichiomycetes</taxon>
        <taxon>Debaryomycetaceae</taxon>
        <taxon>Suhomyces</taxon>
    </lineage>
</organism>
<proteinExistence type="inferred from homology"/>
<evidence type="ECO:0000256" key="7">
    <source>
        <dbReference type="ARBA" id="ARBA00022989"/>
    </source>
</evidence>
<dbReference type="PROSITE" id="PS51257">
    <property type="entry name" value="PROKAR_LIPOPROTEIN"/>
    <property type="match status" value="1"/>
</dbReference>
<keyword evidence="4 11" id="KW-0808">Transferase</keyword>
<sequence length="564" mass="64636">MIQRISRFRAKVVVALGVLISIFIVACYTTLDYTQDLTFKTIKPEEDKPEPKPVVGLYKTPESHKFWETIFDTLENSAIEIENFDDAVKYVPKEEQLLGPLTKEVLLSRAIISDEVISEMKLKHDRVLENLPKKFPTSTYKKGSRGVVMVGGGRYSWLSYLSILSLRQTGSELPVEVVIPTIKEFEREDEFCSKILPALNASCILLADTFGPMVMLKWQDQIKSYQYKSLALMSSTFQHILLLDSDNFALQKPELIFDSELYAANGMITWPDYWQRTVSPKFYEIAGIEVNELKRVRYNRFPLKTSSKEEMNMSDDDLASVPFHDLEGALPDLSTESGQLMINKATHGKTLMLSLYYNVYGPKLYYKLFSLGEQGEGDKDTFVAAAEVTGEKYYQLKSFILTAGYLDSNNKFEGVAMGQKDPLSDYQIYQEKVLKDASTDNLSIDEQIKKLKELQDKDFESRAGTPLFTLHCNYPKLDPLDLITKDNIYEKDSMKLKYRLYGNFKYPNNSGDEQKEIDFEATQWAHINKALCEDKLQFEHFSKANMEDVCSFAHNQVNWLSSSD</sequence>
<evidence type="ECO:0000256" key="2">
    <source>
        <dbReference type="ARBA" id="ARBA00004922"/>
    </source>
</evidence>
<dbReference type="STRING" id="984487.A0A1E4SBD1"/>
<keyword evidence="6" id="KW-0735">Signal-anchor</keyword>
<dbReference type="UniPathway" id="UPA00378"/>
<comment type="pathway">
    <text evidence="2">Protein modification; protein glycosylation.</text>
</comment>
<dbReference type="Pfam" id="PF11051">
    <property type="entry name" value="Mannosyl_trans3"/>
    <property type="match status" value="1"/>
</dbReference>
<evidence type="ECO:0000256" key="10">
    <source>
        <dbReference type="SAM" id="Phobius"/>
    </source>
</evidence>
<dbReference type="GO" id="GO:0000026">
    <property type="term" value="F:alpha-1,2-mannosyltransferase activity"/>
    <property type="evidence" value="ECO:0007669"/>
    <property type="project" value="TreeGrafter"/>
</dbReference>
<accession>A0A1E4SBD1</accession>
<dbReference type="AlphaFoldDB" id="A0A1E4SBD1"/>
<evidence type="ECO:0000256" key="1">
    <source>
        <dbReference type="ARBA" id="ARBA00004323"/>
    </source>
</evidence>
<dbReference type="GO" id="GO:0046354">
    <property type="term" value="P:mannan biosynthetic process"/>
    <property type="evidence" value="ECO:0007669"/>
    <property type="project" value="TreeGrafter"/>
</dbReference>
<name>A0A1E4SBD1_9ASCO</name>
<dbReference type="Proteomes" id="UP000094285">
    <property type="component" value="Unassembled WGS sequence"/>
</dbReference>
<dbReference type="EMBL" id="KV453917">
    <property type="protein sequence ID" value="ODV76809.1"/>
    <property type="molecule type" value="Genomic_DNA"/>
</dbReference>
<dbReference type="RefSeq" id="XP_020061931.1">
    <property type="nucleotide sequence ID" value="XM_020211078.1"/>
</dbReference>
<dbReference type="GO" id="GO:0000139">
    <property type="term" value="C:Golgi membrane"/>
    <property type="evidence" value="ECO:0007669"/>
    <property type="project" value="UniProtKB-SubCell"/>
</dbReference>
<dbReference type="InterPro" id="IPR029044">
    <property type="entry name" value="Nucleotide-diphossugar_trans"/>
</dbReference>
<reference evidence="12" key="1">
    <citation type="submission" date="2016-05" db="EMBL/GenBank/DDBJ databases">
        <title>Comparative genomics of biotechnologically important yeasts.</title>
        <authorList>
            <consortium name="DOE Joint Genome Institute"/>
            <person name="Riley R."/>
            <person name="Haridas S."/>
            <person name="Wolfe K.H."/>
            <person name="Lopes M.R."/>
            <person name="Hittinger C.T."/>
            <person name="Goker M."/>
            <person name="Salamov A."/>
            <person name="Wisecaver J."/>
            <person name="Long T.M."/>
            <person name="Aerts A.L."/>
            <person name="Barry K."/>
            <person name="Choi C."/>
            <person name="Clum A."/>
            <person name="Coughlan A.Y."/>
            <person name="Deshpande S."/>
            <person name="Douglass A.P."/>
            <person name="Hanson S.J."/>
            <person name="Klenk H.-P."/>
            <person name="Labutti K."/>
            <person name="Lapidus A."/>
            <person name="Lindquist E."/>
            <person name="Lipzen A."/>
            <person name="Meier-Kolthoff J.P."/>
            <person name="Ohm R.A."/>
            <person name="Otillar R.P."/>
            <person name="Pangilinan J."/>
            <person name="Peng Y."/>
            <person name="Rokas A."/>
            <person name="Rosa C.A."/>
            <person name="Scheuner C."/>
            <person name="Sibirny A.A."/>
            <person name="Slot J.C."/>
            <person name="Stielow J.B."/>
            <person name="Sun H."/>
            <person name="Kurtzman C.P."/>
            <person name="Blackwell M."/>
            <person name="Grigoriev I.V."/>
            <person name="Jeffries T.W."/>
        </authorList>
    </citation>
    <scope>NUCLEOTIDE SEQUENCE [LARGE SCALE GENOMIC DNA]</scope>
    <source>
        <strain evidence="12">NRRL Y-17324</strain>
    </source>
</reference>